<dbReference type="Pfam" id="PF00563">
    <property type="entry name" value="EAL"/>
    <property type="match status" value="1"/>
</dbReference>
<dbReference type="InterPro" id="IPR013976">
    <property type="entry name" value="HDOD"/>
</dbReference>
<dbReference type="SUPFAM" id="SSF141868">
    <property type="entry name" value="EAL domain-like"/>
    <property type="match status" value="1"/>
</dbReference>
<dbReference type="SUPFAM" id="SSF109604">
    <property type="entry name" value="HD-domain/PDEase-like"/>
    <property type="match status" value="1"/>
</dbReference>
<dbReference type="SMART" id="SM00052">
    <property type="entry name" value="EAL"/>
    <property type="match status" value="1"/>
</dbReference>
<evidence type="ECO:0000259" key="1">
    <source>
        <dbReference type="PROSITE" id="PS50883"/>
    </source>
</evidence>
<dbReference type="Gene3D" id="1.10.3210.10">
    <property type="entry name" value="Hypothetical protein af1432"/>
    <property type="match status" value="1"/>
</dbReference>
<gene>
    <name evidence="3" type="ORF">CUC15_15095</name>
</gene>
<evidence type="ECO:0000313" key="4">
    <source>
        <dbReference type="Proteomes" id="UP000253908"/>
    </source>
</evidence>
<dbReference type="InterPro" id="IPR014408">
    <property type="entry name" value="dGMP_Pdiesterase_EAL/HD-GYP"/>
</dbReference>
<evidence type="ECO:0000313" key="3">
    <source>
        <dbReference type="EMBL" id="AXI10177.1"/>
    </source>
</evidence>
<dbReference type="InterPro" id="IPR052340">
    <property type="entry name" value="RNase_Y/CdgJ"/>
</dbReference>
<dbReference type="AlphaFoldDB" id="A0A345PJJ7"/>
<keyword evidence="4" id="KW-1185">Reference proteome</keyword>
<dbReference type="InterPro" id="IPR001633">
    <property type="entry name" value="EAL_dom"/>
</dbReference>
<dbReference type="OrthoDB" id="9804751at2"/>
<dbReference type="PIRSF" id="PIRSF003180">
    <property type="entry name" value="DiGMPpdiest_YuxH"/>
    <property type="match status" value="1"/>
</dbReference>
<dbReference type="Proteomes" id="UP000253908">
    <property type="component" value="Chromosome"/>
</dbReference>
<accession>A0A345PJJ7</accession>
<evidence type="ECO:0008006" key="5">
    <source>
        <dbReference type="Google" id="ProtNLM"/>
    </source>
</evidence>
<dbReference type="InterPro" id="IPR035919">
    <property type="entry name" value="EAL_sf"/>
</dbReference>
<dbReference type="Pfam" id="PF08668">
    <property type="entry name" value="HDOD"/>
    <property type="match status" value="1"/>
</dbReference>
<reference evidence="4" key="1">
    <citation type="submission" date="2017-11" db="EMBL/GenBank/DDBJ databases">
        <authorList>
            <person name="Zhu W."/>
        </authorList>
    </citation>
    <scope>NUCLEOTIDE SEQUENCE [LARGE SCALE GENOMIC DNA]</scope>
    <source>
        <strain evidence="4">160</strain>
    </source>
</reference>
<dbReference type="PANTHER" id="PTHR33525:SF4">
    <property type="entry name" value="CYCLIC DI-GMP PHOSPHODIESTERASE CDGJ"/>
    <property type="match status" value="1"/>
</dbReference>
<proteinExistence type="predicted"/>
<dbReference type="KEGG" id="ocn:CUC15_15095"/>
<dbReference type="Gene3D" id="3.20.20.450">
    <property type="entry name" value="EAL domain"/>
    <property type="match status" value="1"/>
</dbReference>
<feature type="domain" description="HDOD" evidence="2">
    <location>
        <begin position="209"/>
        <end position="399"/>
    </location>
</feature>
<feature type="domain" description="EAL" evidence="1">
    <location>
        <begin position="1"/>
        <end position="215"/>
    </location>
</feature>
<dbReference type="PROSITE" id="PS50883">
    <property type="entry name" value="EAL"/>
    <property type="match status" value="1"/>
</dbReference>
<dbReference type="PROSITE" id="PS51833">
    <property type="entry name" value="HDOD"/>
    <property type="match status" value="1"/>
</dbReference>
<protein>
    <recommendedName>
        <fullName evidence="5">HDOD domain-containing protein</fullName>
    </recommendedName>
</protein>
<name>A0A345PJJ7_9BACI</name>
<dbReference type="EMBL" id="CP024848">
    <property type="protein sequence ID" value="AXI10177.1"/>
    <property type="molecule type" value="Genomic_DNA"/>
</dbReference>
<organism evidence="3 4">
    <name type="scientific">Oceanobacillus zhaokaii</name>
    <dbReference type="NCBI Taxonomy" id="2052660"/>
    <lineage>
        <taxon>Bacteria</taxon>
        <taxon>Bacillati</taxon>
        <taxon>Bacillota</taxon>
        <taxon>Bacilli</taxon>
        <taxon>Bacillales</taxon>
        <taxon>Bacillaceae</taxon>
        <taxon>Oceanobacillus</taxon>
    </lineage>
</organism>
<evidence type="ECO:0000259" key="2">
    <source>
        <dbReference type="PROSITE" id="PS51833"/>
    </source>
</evidence>
<sequence length="418" mass="48318">MEIRLEVDILEIYVARQPILNNNQEVCAYELLYRSNNQNEFSTIDGDYATSDVINSFMHIGIEELSEGKPCFINFTDTLLAHSVPEFFPPEMIVVEVLETVIPTEQIVESCRKLKEKGYKIALDDFIMRDGDKNFEKLIELADIIKVDIHNTPYKEQRIILNALKQYNVILLAEKVETMAEYEQCLIDGYTYFQGYFFSRPAVLSTNDVPVYNHNIVLILSELAQPEPNIDKITGIIETDISLSIKLLRLINSPMVGSIYEIKSIKQAIAYLGFNELNKWIFLLSLRERVNQRDMRLDEVMKMCFIRAKISELIALHKGKRAEASSYFLVGLLSLIDTLMKLPLDKLMNQLPLNNDIKKTILGKNTHYSDIFHLTVTMERADWRELNTLANKVDISKRKLFEIYKEALRWTNGIVNEA</sequence>
<dbReference type="PANTHER" id="PTHR33525">
    <property type="match status" value="1"/>
</dbReference>